<gene>
    <name evidence="1" type="ORF">DFR46_1186</name>
</gene>
<sequence>MTFTDAQKFHFKILRGLLSPYAGQEVKSQDASRSIVDLLSDCQKLRAQNGFQRARLRTIHHFAGTGGTLISRAIAAQPNIILLSEVDPFSSLDKKAGLFRPTDIVALGDIGVRAYQRSGAGAVFLAGLEVFRKQLRMAGQTLILRDHTHSHFCTENDIGSRPVMKNLLRGKFEVRSVITVRHPLDSFLSIMRQNWIHFEPKTLEEYARRYHAFLDAYAESPVFRYEDFVARPSEILAKIASFYEISIASNWQEIMQGVVLSGDSGRRGDVIQGRPRQEIPDSLKSQECESPSYSTLCERLDYDPNFAAAANAPLEC</sequence>
<dbReference type="SUPFAM" id="SSF52540">
    <property type="entry name" value="P-loop containing nucleoside triphosphate hydrolases"/>
    <property type="match status" value="1"/>
</dbReference>
<protein>
    <recommendedName>
        <fullName evidence="3">Sulfotransferase family protein</fullName>
    </recommendedName>
</protein>
<dbReference type="EMBL" id="QRDP01000004">
    <property type="protein sequence ID" value="RED16170.1"/>
    <property type="molecule type" value="Genomic_DNA"/>
</dbReference>
<dbReference type="InterPro" id="IPR027417">
    <property type="entry name" value="P-loop_NTPase"/>
</dbReference>
<name>A0A3D9FEB9_9SPHN</name>
<evidence type="ECO:0008006" key="3">
    <source>
        <dbReference type="Google" id="ProtNLM"/>
    </source>
</evidence>
<comment type="caution">
    <text evidence="1">The sequence shown here is derived from an EMBL/GenBank/DDBJ whole genome shotgun (WGS) entry which is preliminary data.</text>
</comment>
<dbReference type="Proteomes" id="UP000256310">
    <property type="component" value="Unassembled WGS sequence"/>
</dbReference>
<reference evidence="1 2" key="1">
    <citation type="submission" date="2018-07" db="EMBL/GenBank/DDBJ databases">
        <title>Genomic Encyclopedia of Type Strains, Phase IV (KMG-IV): sequencing the most valuable type-strain genomes for metagenomic binning, comparative biology and taxonomic classification.</title>
        <authorList>
            <person name="Goeker M."/>
        </authorList>
    </citation>
    <scope>NUCLEOTIDE SEQUENCE [LARGE SCALE GENOMIC DNA]</scope>
    <source>
        <strain evidence="1 2">DSM 26725</strain>
    </source>
</reference>
<evidence type="ECO:0000313" key="2">
    <source>
        <dbReference type="Proteomes" id="UP000256310"/>
    </source>
</evidence>
<proteinExistence type="predicted"/>
<dbReference type="AlphaFoldDB" id="A0A3D9FEB9"/>
<evidence type="ECO:0000313" key="1">
    <source>
        <dbReference type="EMBL" id="RED16170.1"/>
    </source>
</evidence>
<keyword evidence="2" id="KW-1185">Reference proteome</keyword>
<dbReference type="OrthoDB" id="9777890at2"/>
<accession>A0A3D9FEB9</accession>
<organism evidence="1 2">
    <name type="scientific">Parasphingopyxis lamellibrachiae</name>
    <dbReference type="NCBI Taxonomy" id="680125"/>
    <lineage>
        <taxon>Bacteria</taxon>
        <taxon>Pseudomonadati</taxon>
        <taxon>Pseudomonadota</taxon>
        <taxon>Alphaproteobacteria</taxon>
        <taxon>Sphingomonadales</taxon>
        <taxon>Sphingomonadaceae</taxon>
        <taxon>Parasphingopyxis</taxon>
    </lineage>
</organism>
<dbReference type="RefSeq" id="WP_116235607.1">
    <property type="nucleotide sequence ID" value="NZ_QRDP01000004.1"/>
</dbReference>
<dbReference type="Gene3D" id="3.40.50.300">
    <property type="entry name" value="P-loop containing nucleotide triphosphate hydrolases"/>
    <property type="match status" value="1"/>
</dbReference>